<evidence type="ECO:0000256" key="1">
    <source>
        <dbReference type="SAM" id="SignalP"/>
    </source>
</evidence>
<feature type="signal peptide" evidence="1">
    <location>
        <begin position="1"/>
        <end position="23"/>
    </location>
</feature>
<comment type="caution">
    <text evidence="2">The sequence shown here is derived from an EMBL/GenBank/DDBJ whole genome shotgun (WGS) entry which is preliminary data.</text>
</comment>
<evidence type="ECO:0000313" key="2">
    <source>
        <dbReference type="EMBL" id="ORC33921.1"/>
    </source>
</evidence>
<keyword evidence="1" id="KW-0732">Signal</keyword>
<protein>
    <recommendedName>
        <fullName evidence="4">Outer membrane protein beta-barrel domain-containing protein</fullName>
    </recommendedName>
</protein>
<proteinExistence type="predicted"/>
<gene>
    <name evidence="2" type="ORF">B4O97_14775</name>
</gene>
<accession>A0A1Y1RWQ2</accession>
<dbReference type="RefSeq" id="WP_083051965.1">
    <property type="nucleotide sequence ID" value="NZ_MWQY01000017.1"/>
</dbReference>
<organism evidence="2 3">
    <name type="scientific">Marispirochaeta aestuarii</name>
    <dbReference type="NCBI Taxonomy" id="1963862"/>
    <lineage>
        <taxon>Bacteria</taxon>
        <taxon>Pseudomonadati</taxon>
        <taxon>Spirochaetota</taxon>
        <taxon>Spirochaetia</taxon>
        <taxon>Spirochaetales</taxon>
        <taxon>Spirochaetaceae</taxon>
        <taxon>Marispirochaeta</taxon>
    </lineage>
</organism>
<dbReference type="AlphaFoldDB" id="A0A1Y1RWQ2"/>
<keyword evidence="3" id="KW-1185">Reference proteome</keyword>
<sequence length="338" mass="36475">MKRLLTITTVLMLIMNFSLTAQTPDLDEFIATFEDFADDAAPSMPILADVGLRWSDSYIGGFPHFGVGTSLGFVVVPMDDIEGFFTNLGVTEVPKELKDLGGLPVPATSVEARLGGLILPFDFGIKAGYIPEFAKDSFNDVSVDYKMFGFDMRYRVMKEGLLMPEISVGAGYTYLNGMVSTSVGETTTISDPDPDPTIGPNNNLGNLTFNSPDVVFGWRSNVIDAKVQISKSFLFILRPYIGFGVSYGVSEVGGGYDADVTTDTGNGVTIQDWKNKYGSDFDDIDSDGATVYSEANGASFRAYLGTSVELLFAKLDLSGTYNPVSGAYGGQLNLRAQF</sequence>
<dbReference type="Proteomes" id="UP000192343">
    <property type="component" value="Unassembled WGS sequence"/>
</dbReference>
<feature type="chain" id="PRO_5013050443" description="Outer membrane protein beta-barrel domain-containing protein" evidence="1">
    <location>
        <begin position="24"/>
        <end position="338"/>
    </location>
</feature>
<dbReference type="EMBL" id="MWQY01000017">
    <property type="protein sequence ID" value="ORC33921.1"/>
    <property type="molecule type" value="Genomic_DNA"/>
</dbReference>
<dbReference type="OrthoDB" id="357745at2"/>
<name>A0A1Y1RWQ2_9SPIO</name>
<reference evidence="2 3" key="1">
    <citation type="submission" date="2017-03" db="EMBL/GenBank/DDBJ databases">
        <title>Draft Genome sequence of Marispirochaeta sp. strain JC444.</title>
        <authorList>
            <person name="Shivani Y."/>
            <person name="Subhash Y."/>
            <person name="Sasikala C."/>
            <person name="Ramana C."/>
        </authorList>
    </citation>
    <scope>NUCLEOTIDE SEQUENCE [LARGE SCALE GENOMIC DNA]</scope>
    <source>
        <strain evidence="2 3">JC444</strain>
    </source>
</reference>
<evidence type="ECO:0008006" key="4">
    <source>
        <dbReference type="Google" id="ProtNLM"/>
    </source>
</evidence>
<dbReference type="STRING" id="1963862.B4O97_14775"/>
<evidence type="ECO:0000313" key="3">
    <source>
        <dbReference type="Proteomes" id="UP000192343"/>
    </source>
</evidence>